<dbReference type="SUPFAM" id="SSF51658">
    <property type="entry name" value="Xylose isomerase-like"/>
    <property type="match status" value="1"/>
</dbReference>
<comment type="caution">
    <text evidence="2">The sequence shown here is derived from an EMBL/GenBank/DDBJ whole genome shotgun (WGS) entry which is preliminary data.</text>
</comment>
<dbReference type="OrthoDB" id="9801426at2"/>
<gene>
    <name evidence="2" type="ORF">C1I99_16440</name>
</gene>
<dbReference type="EMBL" id="POUB01000106">
    <property type="protein sequence ID" value="PZF97031.1"/>
    <property type="molecule type" value="Genomic_DNA"/>
</dbReference>
<dbReference type="InterPro" id="IPR013022">
    <property type="entry name" value="Xyl_isomerase-like_TIM-brl"/>
</dbReference>
<dbReference type="Proteomes" id="UP000248749">
    <property type="component" value="Unassembled WGS sequence"/>
</dbReference>
<name>A0A2W2CCJ0_9ACTN</name>
<evidence type="ECO:0000259" key="1">
    <source>
        <dbReference type="Pfam" id="PF01261"/>
    </source>
</evidence>
<evidence type="ECO:0000313" key="3">
    <source>
        <dbReference type="Proteomes" id="UP000248749"/>
    </source>
</evidence>
<proteinExistence type="predicted"/>
<sequence>MPVNLEVVNRYESNVVNTARDMLALIDETGAAIGVHLDTYHMNIEENGMVEPVELVGDRLGRGER</sequence>
<dbReference type="Pfam" id="PF01261">
    <property type="entry name" value="AP_endonuc_2"/>
    <property type="match status" value="1"/>
</dbReference>
<organism evidence="2 3">
    <name type="scientific">Micromonospora deserti</name>
    <dbReference type="NCBI Taxonomy" id="2070366"/>
    <lineage>
        <taxon>Bacteria</taxon>
        <taxon>Bacillati</taxon>
        <taxon>Actinomycetota</taxon>
        <taxon>Actinomycetes</taxon>
        <taxon>Micromonosporales</taxon>
        <taxon>Micromonosporaceae</taxon>
        <taxon>Micromonospora</taxon>
    </lineage>
</organism>
<feature type="domain" description="Xylose isomerase-like TIM barrel" evidence="1">
    <location>
        <begin position="3"/>
        <end position="59"/>
    </location>
</feature>
<dbReference type="Gene3D" id="3.20.20.150">
    <property type="entry name" value="Divalent-metal-dependent TIM barrel enzymes"/>
    <property type="match status" value="1"/>
</dbReference>
<keyword evidence="3" id="KW-1185">Reference proteome</keyword>
<accession>A0A2W2CCJ0</accession>
<reference evidence="2 3" key="1">
    <citation type="submission" date="2018-01" db="EMBL/GenBank/DDBJ databases">
        <title>Draft genome sequence of Salinispora sp. 13K206.</title>
        <authorList>
            <person name="Sahin N."/>
            <person name="Saygin H."/>
            <person name="Ay H."/>
        </authorList>
    </citation>
    <scope>NUCLEOTIDE SEQUENCE [LARGE SCALE GENOMIC DNA]</scope>
    <source>
        <strain evidence="2 3">13K206</strain>
    </source>
</reference>
<dbReference type="InterPro" id="IPR036237">
    <property type="entry name" value="Xyl_isomerase-like_sf"/>
</dbReference>
<evidence type="ECO:0000313" key="2">
    <source>
        <dbReference type="EMBL" id="PZF97031.1"/>
    </source>
</evidence>
<dbReference type="RefSeq" id="WP_111135111.1">
    <property type="nucleotide sequence ID" value="NZ_POUB01000106.1"/>
</dbReference>
<dbReference type="AlphaFoldDB" id="A0A2W2CCJ0"/>
<protein>
    <recommendedName>
        <fullName evidence="1">Xylose isomerase-like TIM barrel domain-containing protein</fullName>
    </recommendedName>
</protein>